<dbReference type="KEGG" id="scyp:JYB88_12385"/>
<dbReference type="EC" id="3.1.4.52" evidence="2"/>
<dbReference type="InterPro" id="IPR035965">
    <property type="entry name" value="PAS-like_dom_sf"/>
</dbReference>
<dbReference type="Pfam" id="PF00563">
    <property type="entry name" value="EAL"/>
    <property type="match status" value="1"/>
</dbReference>
<dbReference type="FunFam" id="3.30.70.270:FF:000001">
    <property type="entry name" value="Diguanylate cyclase domain protein"/>
    <property type="match status" value="1"/>
</dbReference>
<evidence type="ECO:0000256" key="3">
    <source>
        <dbReference type="ARBA" id="ARBA00022636"/>
    </source>
</evidence>
<dbReference type="InterPro" id="IPR043128">
    <property type="entry name" value="Rev_trsase/Diguanyl_cyclase"/>
</dbReference>
<evidence type="ECO:0000313" key="9">
    <source>
        <dbReference type="EMBL" id="QSX29045.1"/>
    </source>
</evidence>
<dbReference type="PROSITE" id="PS50887">
    <property type="entry name" value="GGDEF"/>
    <property type="match status" value="1"/>
</dbReference>
<dbReference type="InterPro" id="IPR001610">
    <property type="entry name" value="PAC"/>
</dbReference>
<dbReference type="Proteomes" id="UP000663281">
    <property type="component" value="Chromosome"/>
</dbReference>
<comment type="cofactor">
    <cofactor evidence="1">
        <name>Mg(2+)</name>
        <dbReference type="ChEBI" id="CHEBI:18420"/>
    </cofactor>
</comment>
<dbReference type="GO" id="GO:0071111">
    <property type="term" value="F:cyclic-guanylate-specific phosphodiesterase activity"/>
    <property type="evidence" value="ECO:0007669"/>
    <property type="project" value="UniProtKB-EC"/>
</dbReference>
<feature type="domain" description="PAC" evidence="6">
    <location>
        <begin position="352"/>
        <end position="404"/>
    </location>
</feature>
<dbReference type="PANTHER" id="PTHR44757:SF2">
    <property type="entry name" value="BIOFILM ARCHITECTURE MAINTENANCE PROTEIN MBAA"/>
    <property type="match status" value="1"/>
</dbReference>
<evidence type="ECO:0000313" key="10">
    <source>
        <dbReference type="Proteomes" id="UP000663281"/>
    </source>
</evidence>
<feature type="domain" description="PAS" evidence="5">
    <location>
        <begin position="157"/>
        <end position="226"/>
    </location>
</feature>
<feature type="domain" description="GGDEF" evidence="8">
    <location>
        <begin position="436"/>
        <end position="569"/>
    </location>
</feature>
<reference evidence="9 10" key="1">
    <citation type="submission" date="2021-03" db="EMBL/GenBank/DDBJ databases">
        <title>Novel species identification of genus Shewanella.</title>
        <authorList>
            <person name="Liu G."/>
            <person name="Zhang Q."/>
        </authorList>
    </citation>
    <scope>NUCLEOTIDE SEQUENCE [LARGE SCALE GENOMIC DNA]</scope>
    <source>
        <strain evidence="9 10">FJAT-53726</strain>
    </source>
</reference>
<dbReference type="Gene3D" id="3.30.70.270">
    <property type="match status" value="1"/>
</dbReference>
<feature type="domain" description="PAC" evidence="6">
    <location>
        <begin position="225"/>
        <end position="282"/>
    </location>
</feature>
<dbReference type="InterPro" id="IPR029787">
    <property type="entry name" value="Nucleotide_cyclase"/>
</dbReference>
<accession>A0A974XIJ4</accession>
<dbReference type="Pfam" id="PF00990">
    <property type="entry name" value="GGDEF"/>
    <property type="match status" value="1"/>
</dbReference>
<evidence type="ECO:0000256" key="1">
    <source>
        <dbReference type="ARBA" id="ARBA00001946"/>
    </source>
</evidence>
<keyword evidence="10" id="KW-1185">Reference proteome</keyword>
<dbReference type="GO" id="GO:0071732">
    <property type="term" value="P:cellular response to nitric oxide"/>
    <property type="evidence" value="ECO:0007669"/>
    <property type="project" value="UniProtKB-ARBA"/>
</dbReference>
<comment type="catalytic activity">
    <reaction evidence="4">
        <text>3',3'-c-di-GMP + H2O = 5'-phosphoguanylyl(3'-&gt;5')guanosine + H(+)</text>
        <dbReference type="Rhea" id="RHEA:24902"/>
        <dbReference type="ChEBI" id="CHEBI:15377"/>
        <dbReference type="ChEBI" id="CHEBI:15378"/>
        <dbReference type="ChEBI" id="CHEBI:58754"/>
        <dbReference type="ChEBI" id="CHEBI:58805"/>
        <dbReference type="EC" id="3.1.4.52"/>
    </reaction>
    <physiologicalReaction direction="left-to-right" evidence="4">
        <dbReference type="Rhea" id="RHEA:24903"/>
    </physiologicalReaction>
</comment>
<dbReference type="SUPFAM" id="SSF141868">
    <property type="entry name" value="EAL domain-like"/>
    <property type="match status" value="1"/>
</dbReference>
<proteinExistence type="predicted"/>
<gene>
    <name evidence="9" type="ORF">JYB88_12385</name>
</gene>
<dbReference type="SUPFAM" id="SSF55073">
    <property type="entry name" value="Nucleotide cyclase"/>
    <property type="match status" value="1"/>
</dbReference>
<dbReference type="PANTHER" id="PTHR44757">
    <property type="entry name" value="DIGUANYLATE CYCLASE DGCP"/>
    <property type="match status" value="1"/>
</dbReference>
<evidence type="ECO:0000259" key="5">
    <source>
        <dbReference type="PROSITE" id="PS50112"/>
    </source>
</evidence>
<evidence type="ECO:0000259" key="6">
    <source>
        <dbReference type="PROSITE" id="PS50113"/>
    </source>
</evidence>
<sequence length="847" mass="93741">MPLVWRFVLPGLHWRPMPDVANDRRLPDTESILISKELALTHQRVVWHPEMLDLCRRQLDILERATGRDVCLRDCEGQVLCGSESGIGLWHDIAVDCGQGDNPRLVVACLGLGLGGKCSDELADGLLLMACDSLGQLIGRSGLTPMHHSLSDAGPDAMELLQNYIDSFHEHIWIKDTSGVYRICNISASLSWGKPLAEIVGKSDDELNPDNADSFVSTDAEAIRRGVPIVVAECVDRDLHKGRIWLETTKAPMLDRDGRLLGIIGITRDIARYKAAEEQLLLARRVFENSVEGVMITDRHGKISEINGAFFDITGYSREEVIGKNPRMLSSGRHEKAFFAKMWQSLLTEGQWHGEIWNRRKDGNLFPQQIRISAVYGDNEEVQYFVAVFSDISRQKQSEAELAHMAYHDPLTRLPNRIKLATVMEQQLRTALHHGQQLALVLIDVDLFKHINDSFGHLIGDEVLLELSKRLDDSVSSEDMLARIGGDEFVLLCNIDNNEDASLAVSRLKRAFEQPFRVSTGDELRLTASMGIATFPNDGGDPDTLLRNADAAMYRAKQEGRNSHAFYTEQLTKASVVQLRMQSALYGALASNAFHLVYQPKVDLNSRKAMGFEALIRWHDPLLGFVSPAVFIPIAESAGLIHEIGLWVLRQACMQGRRWLDAGYEIGRIGVNVAGPQLHRPGFVEEVQQVLSDTGFPAACLELEITESMMMQEPEQVIDTLKRLGDLGIMLAVDDFGTGYSSLNYLKKLPIHILKIDQSFVRDLPDDSDNGAIAGAIIAMGQALRLQVIAEGVETEAQARFLSALGCQQAQGYLFAKPAAAEDLGAFLLSPPAAAGQKTVTNAGKDR</sequence>
<dbReference type="InterPro" id="IPR013656">
    <property type="entry name" value="PAS_4"/>
</dbReference>
<dbReference type="NCBIfam" id="TIGR00229">
    <property type="entry name" value="sensory_box"/>
    <property type="match status" value="2"/>
</dbReference>
<dbReference type="InterPro" id="IPR000700">
    <property type="entry name" value="PAS-assoc_C"/>
</dbReference>
<feature type="domain" description="EAL" evidence="7">
    <location>
        <begin position="578"/>
        <end position="832"/>
    </location>
</feature>
<dbReference type="Pfam" id="PF13426">
    <property type="entry name" value="PAS_9"/>
    <property type="match status" value="1"/>
</dbReference>
<dbReference type="NCBIfam" id="TIGR00254">
    <property type="entry name" value="GGDEF"/>
    <property type="match status" value="1"/>
</dbReference>
<dbReference type="CDD" id="cd01948">
    <property type="entry name" value="EAL"/>
    <property type="match status" value="1"/>
</dbReference>
<feature type="domain" description="PAS" evidence="5">
    <location>
        <begin position="284"/>
        <end position="325"/>
    </location>
</feature>
<dbReference type="PROSITE" id="PS50112">
    <property type="entry name" value="PAS"/>
    <property type="match status" value="2"/>
</dbReference>
<dbReference type="InterPro" id="IPR052155">
    <property type="entry name" value="Biofilm_reg_signaling"/>
</dbReference>
<evidence type="ECO:0000256" key="2">
    <source>
        <dbReference type="ARBA" id="ARBA00012282"/>
    </source>
</evidence>
<dbReference type="AlphaFoldDB" id="A0A974XIJ4"/>
<dbReference type="CDD" id="cd00130">
    <property type="entry name" value="PAS"/>
    <property type="match status" value="1"/>
</dbReference>
<dbReference type="InterPro" id="IPR035919">
    <property type="entry name" value="EAL_sf"/>
</dbReference>
<evidence type="ECO:0000259" key="7">
    <source>
        <dbReference type="PROSITE" id="PS50883"/>
    </source>
</evidence>
<dbReference type="SUPFAM" id="SSF55785">
    <property type="entry name" value="PYP-like sensor domain (PAS domain)"/>
    <property type="match status" value="2"/>
</dbReference>
<dbReference type="InterPro" id="IPR000160">
    <property type="entry name" value="GGDEF_dom"/>
</dbReference>
<dbReference type="Gene3D" id="3.20.20.450">
    <property type="entry name" value="EAL domain"/>
    <property type="match status" value="1"/>
</dbReference>
<dbReference type="Gene3D" id="3.30.450.20">
    <property type="entry name" value="PAS domain"/>
    <property type="match status" value="2"/>
</dbReference>
<dbReference type="CDD" id="cd01949">
    <property type="entry name" value="GGDEF"/>
    <property type="match status" value="1"/>
</dbReference>
<evidence type="ECO:0000256" key="4">
    <source>
        <dbReference type="ARBA" id="ARBA00051114"/>
    </source>
</evidence>
<dbReference type="InterPro" id="IPR001633">
    <property type="entry name" value="EAL_dom"/>
</dbReference>
<dbReference type="SMART" id="SM00052">
    <property type="entry name" value="EAL"/>
    <property type="match status" value="1"/>
</dbReference>
<organism evidence="9 10">
    <name type="scientific">Shewanella cyperi</name>
    <dbReference type="NCBI Taxonomy" id="2814292"/>
    <lineage>
        <taxon>Bacteria</taxon>
        <taxon>Pseudomonadati</taxon>
        <taxon>Pseudomonadota</taxon>
        <taxon>Gammaproteobacteria</taxon>
        <taxon>Alteromonadales</taxon>
        <taxon>Shewanellaceae</taxon>
        <taxon>Shewanella</taxon>
    </lineage>
</organism>
<dbReference type="PROSITE" id="PS50883">
    <property type="entry name" value="EAL"/>
    <property type="match status" value="1"/>
</dbReference>
<dbReference type="InterPro" id="IPR000014">
    <property type="entry name" value="PAS"/>
</dbReference>
<dbReference type="FunFam" id="3.20.20.450:FF:000001">
    <property type="entry name" value="Cyclic di-GMP phosphodiesterase yahA"/>
    <property type="match status" value="1"/>
</dbReference>
<dbReference type="EMBL" id="CP071504">
    <property type="protein sequence ID" value="QSX29045.1"/>
    <property type="molecule type" value="Genomic_DNA"/>
</dbReference>
<dbReference type="PROSITE" id="PS50113">
    <property type="entry name" value="PAC"/>
    <property type="match status" value="2"/>
</dbReference>
<dbReference type="SMART" id="SM00091">
    <property type="entry name" value="PAS"/>
    <property type="match status" value="2"/>
</dbReference>
<evidence type="ECO:0000259" key="8">
    <source>
        <dbReference type="PROSITE" id="PS50887"/>
    </source>
</evidence>
<dbReference type="Pfam" id="PF08448">
    <property type="entry name" value="PAS_4"/>
    <property type="match status" value="1"/>
</dbReference>
<dbReference type="SMART" id="SM00086">
    <property type="entry name" value="PAC"/>
    <property type="match status" value="2"/>
</dbReference>
<dbReference type="SMART" id="SM00267">
    <property type="entry name" value="GGDEF"/>
    <property type="match status" value="1"/>
</dbReference>
<keyword evidence="3" id="KW-0973">c-di-GMP</keyword>
<name>A0A974XIJ4_9GAMM</name>
<protein>
    <recommendedName>
        <fullName evidence="2">cyclic-guanylate-specific phosphodiesterase</fullName>
        <ecNumber evidence="2">3.1.4.52</ecNumber>
    </recommendedName>
</protein>